<dbReference type="Pfam" id="PF00005">
    <property type="entry name" value="ABC_tran"/>
    <property type="match status" value="1"/>
</dbReference>
<name>A0A6N8I0V1_9FIRM</name>
<dbReference type="Proteomes" id="UP000469440">
    <property type="component" value="Unassembled WGS sequence"/>
</dbReference>
<evidence type="ECO:0000259" key="5">
    <source>
        <dbReference type="PROSITE" id="PS50893"/>
    </source>
</evidence>
<reference evidence="7 9" key="2">
    <citation type="submission" date="2020-08" db="EMBL/GenBank/DDBJ databases">
        <title>The isolate Caproiciproducens sp. 7D4C2 produces n-caproate at mildly acidic conditions from hexoses: genome and rBOX comparison with related strains and chain-elongating bacteria.</title>
        <authorList>
            <person name="Esquivel-Elizondo S."/>
            <person name="Bagci C."/>
            <person name="Temovska M."/>
            <person name="Jeon B.S."/>
            <person name="Bessarab I."/>
            <person name="Williams R.B.H."/>
            <person name="Huson D.H."/>
            <person name="Angenent L.T."/>
        </authorList>
    </citation>
    <scope>NUCLEOTIDE SEQUENCE [LARGE SCALE GENOMIC DNA]</scope>
    <source>
        <strain evidence="7 9">7D4C2</strain>
    </source>
</reference>
<dbReference type="EMBL" id="CP060286">
    <property type="protein sequence ID" value="QNK41063.1"/>
    <property type="molecule type" value="Genomic_DNA"/>
</dbReference>
<accession>A0A7G8TBS2</accession>
<keyword evidence="3" id="KW-0547">Nucleotide-binding</keyword>
<dbReference type="PROSITE" id="PS50893">
    <property type="entry name" value="ABC_TRANSPORTER_2"/>
    <property type="match status" value="1"/>
</dbReference>
<evidence type="ECO:0000256" key="2">
    <source>
        <dbReference type="ARBA" id="ARBA00022448"/>
    </source>
</evidence>
<feature type="domain" description="ABC transporter" evidence="5">
    <location>
        <begin position="6"/>
        <end position="234"/>
    </location>
</feature>
<dbReference type="GO" id="GO:0016887">
    <property type="term" value="F:ATP hydrolysis activity"/>
    <property type="evidence" value="ECO:0007669"/>
    <property type="project" value="InterPro"/>
</dbReference>
<gene>
    <name evidence="6" type="primary">btuD_11</name>
    <name evidence="6" type="ORF">CAFE_22670</name>
    <name evidence="7" type="ORF">HCR03_01750</name>
</gene>
<dbReference type="KEGG" id="cfem:HCR03_01750"/>
<dbReference type="Proteomes" id="UP000515909">
    <property type="component" value="Chromosome"/>
</dbReference>
<comment type="similarity">
    <text evidence="1">Belongs to the ABC transporter superfamily.</text>
</comment>
<evidence type="ECO:0000313" key="8">
    <source>
        <dbReference type="Proteomes" id="UP000469440"/>
    </source>
</evidence>
<dbReference type="Gene3D" id="3.40.50.300">
    <property type="entry name" value="P-loop containing nucleotide triphosphate hydrolases"/>
    <property type="match status" value="1"/>
</dbReference>
<dbReference type="EMBL" id="VWXL01000058">
    <property type="protein sequence ID" value="MVB11548.1"/>
    <property type="molecule type" value="Genomic_DNA"/>
</dbReference>
<dbReference type="InterPro" id="IPR027417">
    <property type="entry name" value="P-loop_NTPase"/>
</dbReference>
<keyword evidence="2" id="KW-0813">Transport</keyword>
<dbReference type="SUPFAM" id="SSF52540">
    <property type="entry name" value="P-loop containing nucleoside triphosphate hydrolases"/>
    <property type="match status" value="1"/>
</dbReference>
<proteinExistence type="inferred from homology"/>
<protein>
    <submittedName>
        <fullName evidence="7">ABC transporter ATP-binding protein</fullName>
    </submittedName>
    <submittedName>
        <fullName evidence="6">Vitamin B12 import ATP-binding protein BtuD</fullName>
    </submittedName>
</protein>
<evidence type="ECO:0000313" key="9">
    <source>
        <dbReference type="Proteomes" id="UP000515909"/>
    </source>
</evidence>
<dbReference type="RefSeq" id="WP_066643867.1">
    <property type="nucleotide sequence ID" value="NZ_CP060286.1"/>
</dbReference>
<dbReference type="PANTHER" id="PTHR43335">
    <property type="entry name" value="ABC TRANSPORTER, ATP-BINDING PROTEIN"/>
    <property type="match status" value="1"/>
</dbReference>
<dbReference type="PANTHER" id="PTHR43335:SF8">
    <property type="entry name" value="ABC TRANSPORTER, ATP-BINDING PROTEIN"/>
    <property type="match status" value="1"/>
</dbReference>
<keyword evidence="4 6" id="KW-0067">ATP-binding</keyword>
<accession>A0A6N8I0V1</accession>
<dbReference type="InterPro" id="IPR017871">
    <property type="entry name" value="ABC_transporter-like_CS"/>
</dbReference>
<reference evidence="6 8" key="1">
    <citation type="submission" date="2019-09" db="EMBL/GenBank/DDBJ databases">
        <title>Genome sequence of Clostridium sp. EA1.</title>
        <authorList>
            <person name="Poehlein A."/>
            <person name="Bengelsdorf F.R."/>
            <person name="Daniel R."/>
        </authorList>
    </citation>
    <scope>NUCLEOTIDE SEQUENCE [LARGE SCALE GENOMIC DNA]</scope>
    <source>
        <strain evidence="6 8">EA1</strain>
    </source>
</reference>
<dbReference type="InterPro" id="IPR003593">
    <property type="entry name" value="AAA+_ATPase"/>
</dbReference>
<evidence type="ECO:0000313" key="6">
    <source>
        <dbReference type="EMBL" id="MVB11548.1"/>
    </source>
</evidence>
<evidence type="ECO:0000256" key="3">
    <source>
        <dbReference type="ARBA" id="ARBA00022741"/>
    </source>
</evidence>
<dbReference type="InterPro" id="IPR003439">
    <property type="entry name" value="ABC_transporter-like_ATP-bd"/>
</dbReference>
<dbReference type="SMART" id="SM00382">
    <property type="entry name" value="AAA"/>
    <property type="match status" value="1"/>
</dbReference>
<dbReference type="GO" id="GO:0005524">
    <property type="term" value="F:ATP binding"/>
    <property type="evidence" value="ECO:0007669"/>
    <property type="project" value="UniProtKB-KW"/>
</dbReference>
<evidence type="ECO:0000256" key="4">
    <source>
        <dbReference type="ARBA" id="ARBA00022840"/>
    </source>
</evidence>
<dbReference type="OrthoDB" id="9809205at2"/>
<dbReference type="AlphaFoldDB" id="A0A6N8I0V1"/>
<dbReference type="PROSITE" id="PS00211">
    <property type="entry name" value="ABC_TRANSPORTER_1"/>
    <property type="match status" value="1"/>
</dbReference>
<evidence type="ECO:0000256" key="1">
    <source>
        <dbReference type="ARBA" id="ARBA00005417"/>
    </source>
</evidence>
<organism evidence="6 8">
    <name type="scientific">Caproicibacter fermentans</name>
    <dbReference type="NCBI Taxonomy" id="2576756"/>
    <lineage>
        <taxon>Bacteria</taxon>
        <taxon>Bacillati</taxon>
        <taxon>Bacillota</taxon>
        <taxon>Clostridia</taxon>
        <taxon>Eubacteriales</taxon>
        <taxon>Acutalibacteraceae</taxon>
        <taxon>Caproicibacter</taxon>
    </lineage>
</organism>
<sequence>MKEIVFQSRSLVRRFGAFTAVDDMNVELKKGDIFALVGQNGAGKTTLLKMICGLTPPTSGSMELFGYSGTKELGRARRRIGSIIETPGFYPYLSACQNLEYYRIQRGIGKKNCVEEALHFVGLDTVGNKKFKSFSLGMKQRLGLALAILNDPDFLVLDEPINGLDPVGIREFREILLKLNHEKETTILVSSHILGELSQIATRYGFISGGRLVECLTAEELEMKCRVTLKLEVDNSAKAAAVLTDRFSMKQIEILDETTLLLSEGLDRPEFVVKALVESGILVSQAYRTGANLENYFIDLIGGKQIA</sequence>
<evidence type="ECO:0000313" key="7">
    <source>
        <dbReference type="EMBL" id="QNK41063.1"/>
    </source>
</evidence>
<keyword evidence="8" id="KW-1185">Reference proteome</keyword>